<sequence>MFKRIGILMMLGLAACATPDTDSSARPSTGLTDVALIRQTMPSIVTIKAETTVWAPTTETLPSGDKPARRMVSHHLRLTSGVIVSAAGHVLTFRRSLEGMETIRVVTHEGFGFPAREIRADPITDLVLLQVETDGQILTPIPLALHRQPKNGDRVLSVSMLDFIAPKTAVGAIENANFHPATGPGRIVTKIDTATEVPGNGGALVSADGLLLGIILGPRQAVGQTWDGTFALPLSAFRSFLDGLPLAQSSEATATQ</sequence>
<proteinExistence type="predicted"/>
<name>A0A0F3IVR1_9PROT</name>
<dbReference type="EMBL" id="LAJY01000045">
    <property type="protein sequence ID" value="KJV10786.1"/>
    <property type="molecule type" value="Genomic_DNA"/>
</dbReference>
<dbReference type="InterPro" id="IPR009003">
    <property type="entry name" value="Peptidase_S1_PA"/>
</dbReference>
<evidence type="ECO:0000313" key="1">
    <source>
        <dbReference type="EMBL" id="KJV10786.1"/>
    </source>
</evidence>
<protein>
    <recommendedName>
        <fullName evidence="3">Serine protease</fullName>
    </recommendedName>
</protein>
<dbReference type="Gene3D" id="2.40.10.120">
    <property type="match status" value="1"/>
</dbReference>
<dbReference type="Pfam" id="PF13365">
    <property type="entry name" value="Trypsin_2"/>
    <property type="match status" value="1"/>
</dbReference>
<reference evidence="1 2" key="1">
    <citation type="submission" date="2015-03" db="EMBL/GenBank/DDBJ databases">
        <title>Draft genome sequence of Elstera litoralis.</title>
        <authorList>
            <person name="Rahalkar M.C."/>
            <person name="Dhakephalkar P.K."/>
            <person name="Pore S.D."/>
            <person name="Arora P."/>
            <person name="Kapse N.G."/>
            <person name="Pandit P.S."/>
        </authorList>
    </citation>
    <scope>NUCLEOTIDE SEQUENCE [LARGE SCALE GENOMIC DNA]</scope>
    <source>
        <strain evidence="1 2">Dia-1</strain>
    </source>
</reference>
<dbReference type="OrthoDB" id="8520726at2"/>
<keyword evidence="2" id="KW-1185">Reference proteome</keyword>
<dbReference type="RefSeq" id="WP_045774492.1">
    <property type="nucleotide sequence ID" value="NZ_LAJY01000045.1"/>
</dbReference>
<gene>
    <name evidence="1" type="ORF">VZ95_02610</name>
</gene>
<evidence type="ECO:0000313" key="2">
    <source>
        <dbReference type="Proteomes" id="UP000033774"/>
    </source>
</evidence>
<dbReference type="AlphaFoldDB" id="A0A0F3IVR1"/>
<organism evidence="1 2">
    <name type="scientific">Elstera litoralis</name>
    <dbReference type="NCBI Taxonomy" id="552518"/>
    <lineage>
        <taxon>Bacteria</taxon>
        <taxon>Pseudomonadati</taxon>
        <taxon>Pseudomonadota</taxon>
        <taxon>Alphaproteobacteria</taxon>
        <taxon>Rhodospirillales</taxon>
        <taxon>Rhodospirillaceae</taxon>
        <taxon>Elstera</taxon>
    </lineage>
</organism>
<accession>A0A0F3IVR1</accession>
<comment type="caution">
    <text evidence="1">The sequence shown here is derived from an EMBL/GenBank/DDBJ whole genome shotgun (WGS) entry which is preliminary data.</text>
</comment>
<dbReference type="Proteomes" id="UP000033774">
    <property type="component" value="Unassembled WGS sequence"/>
</dbReference>
<dbReference type="SUPFAM" id="SSF50494">
    <property type="entry name" value="Trypsin-like serine proteases"/>
    <property type="match status" value="1"/>
</dbReference>
<evidence type="ECO:0008006" key="3">
    <source>
        <dbReference type="Google" id="ProtNLM"/>
    </source>
</evidence>
<dbReference type="PROSITE" id="PS51257">
    <property type="entry name" value="PROKAR_LIPOPROTEIN"/>
    <property type="match status" value="1"/>
</dbReference>